<keyword evidence="4 9" id="KW-1133">Transmembrane helix</keyword>
<keyword evidence="3 9" id="KW-0812">Transmembrane</keyword>
<keyword evidence="6" id="KW-0325">Glycoprotein</keyword>
<dbReference type="InterPro" id="IPR020846">
    <property type="entry name" value="MFS_dom"/>
</dbReference>
<dbReference type="EMBL" id="GECZ01015808">
    <property type="protein sequence ID" value="JAS53961.1"/>
    <property type="molecule type" value="Transcribed_RNA"/>
</dbReference>
<dbReference type="Gene3D" id="1.20.1250.20">
    <property type="entry name" value="MFS general substrate transporter like domains"/>
    <property type="match status" value="1"/>
</dbReference>
<feature type="transmembrane region" description="Helical" evidence="9">
    <location>
        <begin position="316"/>
        <end position="337"/>
    </location>
</feature>
<organism evidence="11">
    <name type="scientific">Cuerna arida</name>
    <dbReference type="NCBI Taxonomy" id="1464854"/>
    <lineage>
        <taxon>Eukaryota</taxon>
        <taxon>Metazoa</taxon>
        <taxon>Ecdysozoa</taxon>
        <taxon>Arthropoda</taxon>
        <taxon>Hexapoda</taxon>
        <taxon>Insecta</taxon>
        <taxon>Pterygota</taxon>
        <taxon>Neoptera</taxon>
        <taxon>Paraneoptera</taxon>
        <taxon>Hemiptera</taxon>
        <taxon>Auchenorrhyncha</taxon>
        <taxon>Membracoidea</taxon>
        <taxon>Cicadellidae</taxon>
        <taxon>Cicadellinae</taxon>
        <taxon>Proconiini</taxon>
        <taxon>Cuerna</taxon>
    </lineage>
</organism>
<dbReference type="InterPro" id="IPR050549">
    <property type="entry name" value="MFS_Trehalose_Transporter"/>
</dbReference>
<dbReference type="PROSITE" id="PS00217">
    <property type="entry name" value="SUGAR_TRANSPORT_2"/>
    <property type="match status" value="1"/>
</dbReference>
<dbReference type="InterPro" id="IPR005828">
    <property type="entry name" value="MFS_sugar_transport-like"/>
</dbReference>
<dbReference type="InterPro" id="IPR005829">
    <property type="entry name" value="Sugar_transporter_CS"/>
</dbReference>
<dbReference type="PRINTS" id="PR00171">
    <property type="entry name" value="SUGRTRNSPORT"/>
</dbReference>
<feature type="region of interest" description="Disordered" evidence="8">
    <location>
        <begin position="452"/>
        <end position="475"/>
    </location>
</feature>
<accession>A0A1B6FV13</accession>
<feature type="transmembrane region" description="Helical" evidence="9">
    <location>
        <begin position="53"/>
        <end position="73"/>
    </location>
</feature>
<dbReference type="PROSITE" id="PS00216">
    <property type="entry name" value="SUGAR_TRANSPORT_1"/>
    <property type="match status" value="1"/>
</dbReference>
<evidence type="ECO:0000256" key="8">
    <source>
        <dbReference type="SAM" id="MobiDB-lite"/>
    </source>
</evidence>
<dbReference type="GO" id="GO:0022857">
    <property type="term" value="F:transmembrane transporter activity"/>
    <property type="evidence" value="ECO:0007669"/>
    <property type="project" value="InterPro"/>
</dbReference>
<dbReference type="GO" id="GO:0005886">
    <property type="term" value="C:plasma membrane"/>
    <property type="evidence" value="ECO:0007669"/>
    <property type="project" value="UniProtKB-SubCell"/>
</dbReference>
<dbReference type="SUPFAM" id="SSF103473">
    <property type="entry name" value="MFS general substrate transporter"/>
    <property type="match status" value="1"/>
</dbReference>
<feature type="transmembrane region" description="Helical" evidence="9">
    <location>
        <begin position="417"/>
        <end position="437"/>
    </location>
</feature>
<feature type="domain" description="Major facilitator superfamily (MFS) profile" evidence="10">
    <location>
        <begin position="8"/>
        <end position="440"/>
    </location>
</feature>
<sequence>MGQRSRFNLYLAVIAANVGAFSLGSLYNWSSPALIKLSAEDSFLPIDTDQSSWIGSLIGIGSIFGPFIGGYLVDNIGRKASMIVSVLTGLLAWAIVYFSTSIWPIYISRVVGGLGGGIIFTTVPLYVAEVAEDDVRSALGSTLNFFFASGYLVEYIFGPLVSYWDLVLVSCVAPMFFFLLCPFIPESPYYYIMKNDVESAHKSLKTLRKGWQKKDIERELQVIKVSVEDAMKQKGTLLELISTATNRKALMLSCGAMTFQQMSGINVVLFYSETIFKQAGDIGLSASNATIVVAVILIAFAGVAMPLTKAYGIKNMLIWSASGMVVFQTLTGLYFFLLYEGTDLSAVKWLPIFNLVGYVITYSIGYGPLPCAVKGEVFPPNVKGASSAVTVGYSWGLSFVITKLFPYINETCGMYTVFWIFSVSCFLAVLFSVYIMIDTRDMSLQDIQDLLNNQKKSPPRPSTTPGPLQEVTTIT</sequence>
<evidence type="ECO:0000313" key="11">
    <source>
        <dbReference type="EMBL" id="JAS53961.1"/>
    </source>
</evidence>
<evidence type="ECO:0000256" key="6">
    <source>
        <dbReference type="ARBA" id="ARBA00023180"/>
    </source>
</evidence>
<proteinExistence type="inferred from homology"/>
<name>A0A1B6FV13_9HEMI</name>
<dbReference type="FunFam" id="1.20.1250.20:FF:000055">
    <property type="entry name" value="Facilitated trehalose transporter Tret1-2 homolog"/>
    <property type="match status" value="1"/>
</dbReference>
<dbReference type="InterPro" id="IPR003663">
    <property type="entry name" value="Sugar/inositol_transpt"/>
</dbReference>
<evidence type="ECO:0000256" key="2">
    <source>
        <dbReference type="ARBA" id="ARBA00022475"/>
    </source>
</evidence>
<reference evidence="11" key="1">
    <citation type="submission" date="2015-11" db="EMBL/GenBank/DDBJ databases">
        <title>De novo transcriptome assembly of four potential Pierce s Disease insect vectors from Arizona vineyards.</title>
        <authorList>
            <person name="Tassone E.E."/>
        </authorList>
    </citation>
    <scope>NUCLEOTIDE SEQUENCE</scope>
</reference>
<dbReference type="InterPro" id="IPR036259">
    <property type="entry name" value="MFS_trans_sf"/>
</dbReference>
<comment type="similarity">
    <text evidence="7">Belongs to the major facilitator superfamily. Sugar transporter (TC 2.A.1.1) family. Trehalose transporter subfamily.</text>
</comment>
<dbReference type="Pfam" id="PF00083">
    <property type="entry name" value="Sugar_tr"/>
    <property type="match status" value="1"/>
</dbReference>
<feature type="transmembrane region" description="Helical" evidence="9">
    <location>
        <begin position="385"/>
        <end position="405"/>
    </location>
</feature>
<keyword evidence="5 9" id="KW-0472">Membrane</keyword>
<evidence type="ECO:0000256" key="7">
    <source>
        <dbReference type="ARBA" id="ARBA00024348"/>
    </source>
</evidence>
<keyword evidence="2" id="KW-1003">Cell membrane</keyword>
<dbReference type="PROSITE" id="PS50850">
    <property type="entry name" value="MFS"/>
    <property type="match status" value="1"/>
</dbReference>
<comment type="subcellular location">
    <subcellularLocation>
        <location evidence="1">Cell membrane</location>
        <topology evidence="1">Multi-pass membrane protein</topology>
    </subcellularLocation>
</comment>
<feature type="compositionally biased region" description="Polar residues" evidence="8">
    <location>
        <begin position="465"/>
        <end position="475"/>
    </location>
</feature>
<gene>
    <name evidence="11" type="ORF">g.16852</name>
</gene>
<dbReference type="PANTHER" id="PTHR48021:SF47">
    <property type="entry name" value="GH17672P"/>
    <property type="match status" value="1"/>
</dbReference>
<feature type="transmembrane region" description="Helical" evidence="9">
    <location>
        <begin position="163"/>
        <end position="184"/>
    </location>
</feature>
<feature type="transmembrane region" description="Helical" evidence="9">
    <location>
        <begin position="349"/>
        <end position="373"/>
    </location>
</feature>
<protein>
    <recommendedName>
        <fullName evidence="10">Major facilitator superfamily (MFS) profile domain-containing protein</fullName>
    </recommendedName>
</protein>
<evidence type="ECO:0000256" key="3">
    <source>
        <dbReference type="ARBA" id="ARBA00022692"/>
    </source>
</evidence>
<dbReference type="AlphaFoldDB" id="A0A1B6FV13"/>
<evidence type="ECO:0000256" key="1">
    <source>
        <dbReference type="ARBA" id="ARBA00004651"/>
    </source>
</evidence>
<feature type="transmembrane region" description="Helical" evidence="9">
    <location>
        <begin position="282"/>
        <end position="304"/>
    </location>
</feature>
<feature type="transmembrane region" description="Helical" evidence="9">
    <location>
        <begin position="7"/>
        <end position="27"/>
    </location>
</feature>
<dbReference type="PANTHER" id="PTHR48021">
    <property type="match status" value="1"/>
</dbReference>
<evidence type="ECO:0000256" key="9">
    <source>
        <dbReference type="SAM" id="Phobius"/>
    </source>
</evidence>
<feature type="transmembrane region" description="Helical" evidence="9">
    <location>
        <begin position="139"/>
        <end position="157"/>
    </location>
</feature>
<evidence type="ECO:0000256" key="5">
    <source>
        <dbReference type="ARBA" id="ARBA00023136"/>
    </source>
</evidence>
<evidence type="ECO:0000256" key="4">
    <source>
        <dbReference type="ARBA" id="ARBA00022989"/>
    </source>
</evidence>
<evidence type="ECO:0000259" key="10">
    <source>
        <dbReference type="PROSITE" id="PS50850"/>
    </source>
</evidence>
<feature type="transmembrane region" description="Helical" evidence="9">
    <location>
        <begin position="80"/>
        <end position="100"/>
    </location>
</feature>
<feature type="transmembrane region" description="Helical" evidence="9">
    <location>
        <begin position="106"/>
        <end position="127"/>
    </location>
</feature>